<dbReference type="InterPro" id="IPR035986">
    <property type="entry name" value="PKD_dom_sf"/>
</dbReference>
<dbReference type="SUPFAM" id="SSF141072">
    <property type="entry name" value="CalX-like"/>
    <property type="match status" value="9"/>
</dbReference>
<dbReference type="Gene3D" id="2.60.40.2030">
    <property type="match status" value="9"/>
</dbReference>
<feature type="compositionally biased region" description="Polar residues" evidence="4">
    <location>
        <begin position="2127"/>
        <end position="2141"/>
    </location>
</feature>
<dbReference type="PANTHER" id="PTHR46682">
    <property type="entry name" value="ADHESION G-PROTEIN COUPLED RECEPTOR V1"/>
    <property type="match status" value="1"/>
</dbReference>
<dbReference type="GO" id="GO:0005737">
    <property type="term" value="C:cytoplasm"/>
    <property type="evidence" value="ECO:0007669"/>
    <property type="project" value="TreeGrafter"/>
</dbReference>
<dbReference type="STRING" id="48467.SAMN02745166_01269"/>
<organism evidence="6 7">
    <name type="scientific">Prosthecobacter debontii</name>
    <dbReference type="NCBI Taxonomy" id="48467"/>
    <lineage>
        <taxon>Bacteria</taxon>
        <taxon>Pseudomonadati</taxon>
        <taxon>Verrucomicrobiota</taxon>
        <taxon>Verrucomicrobiia</taxon>
        <taxon>Verrucomicrobiales</taxon>
        <taxon>Verrucomicrobiaceae</taxon>
        <taxon>Prosthecobacter</taxon>
    </lineage>
</organism>
<dbReference type="GO" id="GO:0001965">
    <property type="term" value="F:G-protein alpha-subunit binding"/>
    <property type="evidence" value="ECO:0007669"/>
    <property type="project" value="TreeGrafter"/>
</dbReference>
<feature type="region of interest" description="Disordered" evidence="4">
    <location>
        <begin position="2122"/>
        <end position="2141"/>
    </location>
</feature>
<dbReference type="Gene3D" id="2.60.120.200">
    <property type="match status" value="4"/>
</dbReference>
<dbReference type="Pfam" id="PF22352">
    <property type="entry name" value="K319L-like_PKD"/>
    <property type="match status" value="1"/>
</dbReference>
<reference evidence="7" key="1">
    <citation type="submission" date="2017-02" db="EMBL/GenBank/DDBJ databases">
        <authorList>
            <person name="Varghese N."/>
            <person name="Submissions S."/>
        </authorList>
    </citation>
    <scope>NUCLEOTIDE SEQUENCE [LARGE SCALE GENOMIC DNA]</scope>
    <source>
        <strain evidence="7">ATCC 700200</strain>
    </source>
</reference>
<dbReference type="InterPro" id="IPR000601">
    <property type="entry name" value="PKD_dom"/>
</dbReference>
<dbReference type="GO" id="GO:0010855">
    <property type="term" value="F:adenylate cyclase inhibitor activity"/>
    <property type="evidence" value="ECO:0007669"/>
    <property type="project" value="TreeGrafter"/>
</dbReference>
<keyword evidence="1" id="KW-0732">Signal</keyword>
<dbReference type="CDD" id="cd00146">
    <property type="entry name" value="PKD"/>
    <property type="match status" value="1"/>
</dbReference>
<dbReference type="OrthoDB" id="182238at2"/>
<dbReference type="InterPro" id="IPR038081">
    <property type="entry name" value="CalX-like_sf"/>
</dbReference>
<evidence type="ECO:0000313" key="7">
    <source>
        <dbReference type="Proteomes" id="UP000190774"/>
    </source>
</evidence>
<evidence type="ECO:0000256" key="3">
    <source>
        <dbReference type="ARBA" id="ARBA00022837"/>
    </source>
</evidence>
<gene>
    <name evidence="6" type="ORF">SAMN02745166_01269</name>
</gene>
<proteinExistence type="predicted"/>
<dbReference type="SUPFAM" id="SSF55486">
    <property type="entry name" value="Metalloproteases ('zincins'), catalytic domain"/>
    <property type="match status" value="1"/>
</dbReference>
<dbReference type="GO" id="GO:0016020">
    <property type="term" value="C:membrane"/>
    <property type="evidence" value="ECO:0007669"/>
    <property type="project" value="InterPro"/>
</dbReference>
<feature type="domain" description="PKD" evidence="5">
    <location>
        <begin position="623"/>
        <end position="701"/>
    </location>
</feature>
<dbReference type="Pfam" id="PF03160">
    <property type="entry name" value="Calx-beta"/>
    <property type="match status" value="8"/>
</dbReference>
<dbReference type="Gene3D" id="2.60.40.10">
    <property type="entry name" value="Immunoglobulins"/>
    <property type="match status" value="2"/>
</dbReference>
<protein>
    <submittedName>
        <fullName evidence="6">Calx-beta domain-containing protein</fullName>
    </submittedName>
</protein>
<dbReference type="SUPFAM" id="SSF49452">
    <property type="entry name" value="Starch-binding domain-like"/>
    <property type="match status" value="1"/>
</dbReference>
<evidence type="ECO:0000256" key="4">
    <source>
        <dbReference type="SAM" id="MobiDB-lite"/>
    </source>
</evidence>
<name>A0A1T4X9F9_9BACT</name>
<dbReference type="SUPFAM" id="SSF49299">
    <property type="entry name" value="PKD domain"/>
    <property type="match status" value="2"/>
</dbReference>
<dbReference type="SMART" id="SM00237">
    <property type="entry name" value="Calx_beta"/>
    <property type="match status" value="7"/>
</dbReference>
<evidence type="ECO:0000313" key="6">
    <source>
        <dbReference type="EMBL" id="SKA86244.1"/>
    </source>
</evidence>
<dbReference type="InterPro" id="IPR013783">
    <property type="entry name" value="Ig-like_fold"/>
</dbReference>
<dbReference type="GO" id="GO:0030246">
    <property type="term" value="F:carbohydrate binding"/>
    <property type="evidence" value="ECO:0007669"/>
    <property type="project" value="InterPro"/>
</dbReference>
<dbReference type="Proteomes" id="UP000190774">
    <property type="component" value="Unassembled WGS sequence"/>
</dbReference>
<dbReference type="SMART" id="SM00089">
    <property type="entry name" value="PKD"/>
    <property type="match status" value="2"/>
</dbReference>
<keyword evidence="7" id="KW-1185">Reference proteome</keyword>
<dbReference type="Pfam" id="PF00801">
    <property type="entry name" value="PKD"/>
    <property type="match status" value="1"/>
</dbReference>
<keyword evidence="2" id="KW-0677">Repeat</keyword>
<accession>A0A1T4X9F9</accession>
<sequence length="2914" mass="305041">MFFNPRTFLGWMGLLALAVVAVIAFSPWDSPLAPRATPRPEQVSNNGGQGQALPVPASRLGAVAEFQDWSGRYLRADAQLREQLEEQGLALAAARRPVFKQLIRDDPREALAQAVPMVVRQKLPASILAQLEDRVNDTGVLRVYRGRTVAGEPVSKHVAELQNGKTYSAHVYGRRAEKLTWTPSASLNGVALDSDFAINEDPMRVLEAGEVPNPEKPAVAVCPVSGRESVAAEEAAEPVPEDTPVVETAEEVVYLCNGTHVVLYRETLIMAEGSTGGPTAFTGILPSAPTPSMGVVRVIYIPTTYADQSAVPATEATAYQMMRDVSDYYATNSYGRLTLLTTVTPPVKLPHTENWYIQRDTSNGGDIDGEGVSMAHAREEAKKLGYDYTNFDCTVMRHNGGPGSYGGLGGGSTVWIRGDGAALTAHEVGHAFGLGHSNFWDTAGTSAVGAGTNQEYGDVYDVMGGGGVPNEHYNSQAKSQIRWLPRGNIEDITQTGLYRLYAYDQPTLEPTKRYALNITKDAQRVYWGELRQVYTGSTTRPWADKGLLLGWRYPSGSGGNLQRIDTTPGSPFGKDDAAISLGRTFSDTDSGIHITTVAVNTDTTPKSVDVQVNLGQFSTNQAPTLSLAASAEVVPVNATVTFTATANDADGDELAFSWQHFGDANYKVVDANAPVITRTFATAGSYLVACTVSDMKGGTATRHQLIIVGNGNGRFIISGRVTQGGQGLANVVVTANSANGVITDSDGYYSIPNLTATTYSMTPLLYGYSFSELFNNNVTVGPNFTGADFDASTSAGVTLTVDVAEAAENVAAVSARFTLTRTGDLSADLIVNMNPVQGGATRGADYQFSPDYVAGSQGFITFTIPAGEASLAVDVVPIDDNAEEGPETVLMELGQSTAYILGANTRGTLVIHDNDTTLPKVSLTSVNASTLEGSGEPAVLKLTRSGPVDAALSIPIARSGTASMGPDYALLIPSITIPAGAESTTFQISPVNDNVAEALETVIVKITSGVNHLADPLANAVTVSIVDDDVQIVNVSAGDAQGAEVNLALPDTQADTASFIVTRSGDISKDLTVYYSVSGTHNNGVPATHGVDYDALPGSLVIPAGQTRASVTILPRYDEVGEGTENVLLRLGSGSTLYQVGEASSAVITILDHPGDTPQVDVVQTANAAEPSTNGNFRITARGAGTGTLTVNYTITGTATSGVDFTALSGSTTLTLADGVPVVSNLSVVPLADSLPEEWETVTLTITPSSQYQSFGPTSSATLRILDDEQPTVFVDAQVGTSGNAYTATEGTTSNPTKFWISRDGPQNVAVTVNYTLSGTATNGVDYNTLSGTVVIPSGTQGVDVPVVITNDSAFEGTETIILNLSAGSYAIGNDSAKILITDNETSTQLVSFDSSGSVGSENVGQVSIPVSLTNAATTPTTVDYEIDGGIVGSSRSGMNSTTFVNAPPYWVRAVRDGSSMTSFISFDGTTWRQVAGSVTNNMSTSNYLVALVAGSGTSGQAAAVTFDNVSITNLALGASASASPTHLTIGTTNPGSTSSLSNGTYTFSAGNPGFSSSQSSDNIRTAYFTINGTSPTCTITARVVSMSGGGNSTRAGVMFRESIGASVRYYASLMALDNRFYIYSRNTPGSNNTYHTQFAMLKKPAWVQLQRVGETFTASMSNDGSSWTTVGNSQTVALSSEMLVGLAVSARLDGSVSDATFDNVSLTPAPPGGIRFVKRSIGFVLAEGSYQQNGGTHALSGSGASIGGNVDECEFAAMPISGDFTLIARVTSHDGGTWNAQAGVMARESAHMNGRMFYCGSQLNEGGEFIYRLRPLTDAAGSGLDHDLINGVLHFGIGEQTKNLVFNVIDDTIHEDTEKLNIALRNPYGAQLASANTVFTYTIEDNDAPSSVPYVGFASAASSGVESSVGQQVLVTLSSPAMTAISVGYTMAEGIATNADFVSASGTLQFAAGETVKSIPLTLVNDSLAESDETFSLTLANPTGARLGSLDLHTFTIIDDDKPVITLVATDPLASEADLDPGEFTFYRTGPTDSSLTVYYTVGGTASTNSDRTGVGTSVTFQPGFNYTRRLVTPLQDTANEGPETTILTISVDAAYIVGSPSSATVTIADDDRSTVTLVASDPDASETSGNPGEFTLTRTDPITSSLTVNLTRTGTATNGTDYTSIGSTVTFTANQSSRTIAVVPVDDSITEGREVVTLQLASGSYDIGGEGYDDVSIEDNDSPPVVFISGPTAQGPLIAEGNGIVVTATATDDGFPTALAYAWSCVSGPGQASFETPTALSTAVSFTQPGTYVLRCSVTDTQFTVSDQVTVVVGASLAGATWITQDLGPTTARRGAGLEKDGVFTLQGTGAGYASTNNDTAHVMVRQADGDGSVVVRLTALTGATTPLAGVTMRETLMRGSKRVVLGYLSGTGLQMRTRSTVSTSDTLTASVPGIVPPVWLKLEREAATGNISGSYAPDVGGSPGAWVPVGTASALYTTPRSSLGLTTTSNTSSALATATFEQMTLTPTASGPALMAEESNVSPNMPGTFSESNGTYTIAGSPTGVFYGWQFNGDLMVTAKHASATSGAGSATSGICIRESNDGGARVQVGRIPTSAYSGYFWTSIAGGSNTGVPSFTQATRWVRLIRRGNTITGFHAPDVGGSPGTWAQIGQPQTVIMTTPVMVGFSVNNNSGVGYNTVTFSNLSIVPLNKAPVISMATSATYPFGFNPLDATVTDDGFPLPAQLTTQWSHREGPVAVTFTDANAVDTQAFLGTSGNYRIRLQADDSSVVSFRDWLLQVEGSPFELWQAQHWEGYLNDPDAAEDRDPDFDGQVNLLEYAFGIRPTITDPSPVEFGTTIVGEDEYLCITVPKNPDATDVTFTVQASDDPGEPMRWSSDGLVTEVNTSTQLRVRDHVPLGSQRHRFMRVKVNR</sequence>
<dbReference type="EMBL" id="FUYE01000003">
    <property type="protein sequence ID" value="SKA86244.1"/>
    <property type="molecule type" value="Genomic_DNA"/>
</dbReference>
<evidence type="ECO:0000256" key="2">
    <source>
        <dbReference type="ARBA" id="ARBA00022737"/>
    </source>
</evidence>
<dbReference type="PANTHER" id="PTHR46682:SF1">
    <property type="entry name" value="ADHESION G-PROTEIN COUPLED RECEPTOR V1"/>
    <property type="match status" value="1"/>
</dbReference>
<dbReference type="PROSITE" id="PS50093">
    <property type="entry name" value="PKD"/>
    <property type="match status" value="1"/>
</dbReference>
<dbReference type="InterPro" id="IPR013784">
    <property type="entry name" value="Carb-bd-like_fold"/>
</dbReference>
<dbReference type="RefSeq" id="WP_078812460.1">
    <property type="nucleotide sequence ID" value="NZ_FUYE01000003.1"/>
</dbReference>
<dbReference type="InterPro" id="IPR026919">
    <property type="entry name" value="ADGRV1"/>
</dbReference>
<dbReference type="GO" id="GO:0004930">
    <property type="term" value="F:G protein-coupled receptor activity"/>
    <property type="evidence" value="ECO:0007669"/>
    <property type="project" value="InterPro"/>
</dbReference>
<dbReference type="InterPro" id="IPR022409">
    <property type="entry name" value="PKD/Chitinase_dom"/>
</dbReference>
<dbReference type="GO" id="GO:0071277">
    <property type="term" value="P:cellular response to calcium ion"/>
    <property type="evidence" value="ECO:0007669"/>
    <property type="project" value="TreeGrafter"/>
</dbReference>
<dbReference type="InterPro" id="IPR003644">
    <property type="entry name" value="Calx_beta"/>
</dbReference>
<keyword evidence="3" id="KW-0106">Calcium</keyword>
<evidence type="ECO:0000259" key="5">
    <source>
        <dbReference type="PROSITE" id="PS50093"/>
    </source>
</evidence>
<evidence type="ECO:0000256" key="1">
    <source>
        <dbReference type="ARBA" id="ARBA00022729"/>
    </source>
</evidence>